<dbReference type="Gene3D" id="2.60.120.260">
    <property type="entry name" value="Galactose-binding domain-like"/>
    <property type="match status" value="1"/>
</dbReference>
<keyword evidence="1 3" id="KW-0378">Hydrolase</keyword>
<dbReference type="PANTHER" id="PTHR31490:SF1">
    <property type="entry name" value="ENDO-1,4-BETA-XYLANASE 1"/>
    <property type="match status" value="1"/>
</dbReference>
<dbReference type="AlphaFoldDB" id="A0A2Z6ZZY5"/>
<dbReference type="PANTHER" id="PTHR31490">
    <property type="entry name" value="GLYCOSYL HYDROLASE"/>
    <property type="match status" value="1"/>
</dbReference>
<dbReference type="Proteomes" id="UP000250235">
    <property type="component" value="Unassembled WGS sequence"/>
</dbReference>
<dbReference type="SUPFAM" id="SSF49785">
    <property type="entry name" value="Galactose-binding domain-like"/>
    <property type="match status" value="1"/>
</dbReference>
<sequence length="153" mass="16753">MEMPSTGNASNTFYSEPNLNEELKDPIATPATNIIQNHDFSGGFHLWHPNCCRAFVVSPESVKHEGSSTKFSGTFAVVTNRKEHWQGLEQDITSRVSTGSNYKVCAWVGVSGAVQGVADVLATLKLENQNSSVSYMFIGRYFLDGILLEEACS</sequence>
<evidence type="ECO:0000256" key="1">
    <source>
        <dbReference type="ARBA" id="ARBA00022801"/>
    </source>
</evidence>
<keyword evidence="4" id="KW-1185">Reference proteome</keyword>
<dbReference type="GO" id="GO:0005975">
    <property type="term" value="P:carbohydrate metabolic process"/>
    <property type="evidence" value="ECO:0007669"/>
    <property type="project" value="InterPro"/>
</dbReference>
<dbReference type="EMBL" id="KV020326">
    <property type="protein sequence ID" value="KZV14621.1"/>
    <property type="molecule type" value="Genomic_DNA"/>
</dbReference>
<dbReference type="InterPro" id="IPR003305">
    <property type="entry name" value="CenC_carb-bd"/>
</dbReference>
<proteinExistence type="predicted"/>
<evidence type="ECO:0000313" key="4">
    <source>
        <dbReference type="Proteomes" id="UP000250235"/>
    </source>
</evidence>
<protein>
    <submittedName>
        <fullName evidence="3">Glycosyl hydrolase family 10 protein</fullName>
    </submittedName>
</protein>
<name>A0A2Z6ZZY5_9LAMI</name>
<dbReference type="OrthoDB" id="1710183at2759"/>
<dbReference type="InterPro" id="IPR044846">
    <property type="entry name" value="GH10"/>
</dbReference>
<dbReference type="Pfam" id="PF02018">
    <property type="entry name" value="CBM_4_9"/>
    <property type="match status" value="1"/>
</dbReference>
<reference evidence="3 4" key="1">
    <citation type="journal article" date="2015" name="Proc. Natl. Acad. Sci. U.S.A.">
        <title>The resurrection genome of Boea hygrometrica: A blueprint for survival of dehydration.</title>
        <authorList>
            <person name="Xiao L."/>
            <person name="Yang G."/>
            <person name="Zhang L."/>
            <person name="Yang X."/>
            <person name="Zhao S."/>
            <person name="Ji Z."/>
            <person name="Zhou Q."/>
            <person name="Hu M."/>
            <person name="Wang Y."/>
            <person name="Chen M."/>
            <person name="Xu Y."/>
            <person name="Jin H."/>
            <person name="Xiao X."/>
            <person name="Hu G."/>
            <person name="Bao F."/>
            <person name="Hu Y."/>
            <person name="Wan P."/>
            <person name="Li L."/>
            <person name="Deng X."/>
            <person name="Kuang T."/>
            <person name="Xiang C."/>
            <person name="Zhu J.K."/>
            <person name="Oliver M.J."/>
            <person name="He Y."/>
        </authorList>
    </citation>
    <scope>NUCLEOTIDE SEQUENCE [LARGE SCALE GENOMIC DNA]</scope>
    <source>
        <strain evidence="4">cv. XS01</strain>
    </source>
</reference>
<dbReference type="InterPro" id="IPR008979">
    <property type="entry name" value="Galactose-bd-like_sf"/>
</dbReference>
<accession>A0A2Z6ZZY5</accession>
<gene>
    <name evidence="3" type="ORF">F511_42240</name>
</gene>
<evidence type="ECO:0000313" key="3">
    <source>
        <dbReference type="EMBL" id="KZV14621.1"/>
    </source>
</evidence>
<evidence type="ECO:0000259" key="2">
    <source>
        <dbReference type="Pfam" id="PF02018"/>
    </source>
</evidence>
<dbReference type="GO" id="GO:0004553">
    <property type="term" value="F:hydrolase activity, hydrolyzing O-glycosyl compounds"/>
    <property type="evidence" value="ECO:0007669"/>
    <property type="project" value="InterPro"/>
</dbReference>
<organism evidence="3 4">
    <name type="scientific">Dorcoceras hygrometricum</name>
    <dbReference type="NCBI Taxonomy" id="472368"/>
    <lineage>
        <taxon>Eukaryota</taxon>
        <taxon>Viridiplantae</taxon>
        <taxon>Streptophyta</taxon>
        <taxon>Embryophyta</taxon>
        <taxon>Tracheophyta</taxon>
        <taxon>Spermatophyta</taxon>
        <taxon>Magnoliopsida</taxon>
        <taxon>eudicotyledons</taxon>
        <taxon>Gunneridae</taxon>
        <taxon>Pentapetalae</taxon>
        <taxon>asterids</taxon>
        <taxon>lamiids</taxon>
        <taxon>Lamiales</taxon>
        <taxon>Gesneriaceae</taxon>
        <taxon>Didymocarpoideae</taxon>
        <taxon>Trichosporeae</taxon>
        <taxon>Loxocarpinae</taxon>
        <taxon>Dorcoceras</taxon>
    </lineage>
</organism>
<feature type="domain" description="CBM-cenC" evidence="2">
    <location>
        <begin position="33"/>
        <end position="134"/>
    </location>
</feature>